<dbReference type="Gene3D" id="2.60.40.10">
    <property type="entry name" value="Immunoglobulins"/>
    <property type="match status" value="4"/>
</dbReference>
<reference evidence="8 9" key="1">
    <citation type="submission" date="2018-04" db="EMBL/GenBank/DDBJ databases">
        <title>The genome of golden apple snail Pomacea canaliculata provides insight into stress tolerance and invasive adaptation.</title>
        <authorList>
            <person name="Liu C."/>
            <person name="Liu B."/>
            <person name="Ren Y."/>
            <person name="Zhang Y."/>
            <person name="Wang H."/>
            <person name="Li S."/>
            <person name="Jiang F."/>
            <person name="Yin L."/>
            <person name="Zhang G."/>
            <person name="Qian W."/>
            <person name="Fan W."/>
        </authorList>
    </citation>
    <scope>NUCLEOTIDE SEQUENCE [LARGE SCALE GENOMIC DNA]</scope>
    <source>
        <strain evidence="8">SZHN2017</strain>
        <tissue evidence="8">Muscle</tissue>
    </source>
</reference>
<dbReference type="InterPro" id="IPR003599">
    <property type="entry name" value="Ig_sub"/>
</dbReference>
<keyword evidence="5" id="KW-0472">Membrane</keyword>
<dbReference type="InterPro" id="IPR050958">
    <property type="entry name" value="Cell_Adh-Cytoskel_Orgn"/>
</dbReference>
<dbReference type="SMART" id="SM00060">
    <property type="entry name" value="FN3"/>
    <property type="match status" value="2"/>
</dbReference>
<organism evidence="8 9">
    <name type="scientific">Pomacea canaliculata</name>
    <name type="common">Golden apple snail</name>
    <dbReference type="NCBI Taxonomy" id="400727"/>
    <lineage>
        <taxon>Eukaryota</taxon>
        <taxon>Metazoa</taxon>
        <taxon>Spiralia</taxon>
        <taxon>Lophotrochozoa</taxon>
        <taxon>Mollusca</taxon>
        <taxon>Gastropoda</taxon>
        <taxon>Caenogastropoda</taxon>
        <taxon>Architaenioglossa</taxon>
        <taxon>Ampullarioidea</taxon>
        <taxon>Ampullariidae</taxon>
        <taxon>Pomacea</taxon>
    </lineage>
</organism>
<evidence type="ECO:0008006" key="10">
    <source>
        <dbReference type="Google" id="ProtNLM"/>
    </source>
</evidence>
<name>A0A2T7P0I8_POMCA</name>
<keyword evidence="3" id="KW-1015">Disulfide bond</keyword>
<gene>
    <name evidence="8" type="ORF">C0Q70_12074</name>
</gene>
<feature type="compositionally biased region" description="Acidic residues" evidence="4">
    <location>
        <begin position="499"/>
        <end position="513"/>
    </location>
</feature>
<evidence type="ECO:0000256" key="2">
    <source>
        <dbReference type="ARBA" id="ARBA00022737"/>
    </source>
</evidence>
<feature type="region of interest" description="Disordered" evidence="4">
    <location>
        <begin position="612"/>
        <end position="654"/>
    </location>
</feature>
<keyword evidence="5" id="KW-0812">Transmembrane</keyword>
<evidence type="ECO:0000256" key="4">
    <source>
        <dbReference type="SAM" id="MobiDB-lite"/>
    </source>
</evidence>
<keyword evidence="2" id="KW-0677">Repeat</keyword>
<feature type="domain" description="Fibronectin type-III" evidence="7">
    <location>
        <begin position="283"/>
        <end position="388"/>
    </location>
</feature>
<dbReference type="InterPro" id="IPR036179">
    <property type="entry name" value="Ig-like_dom_sf"/>
</dbReference>
<feature type="domain" description="Ig-like" evidence="6">
    <location>
        <begin position="88"/>
        <end position="170"/>
    </location>
</feature>
<dbReference type="OrthoDB" id="6282755at2759"/>
<dbReference type="InterPro" id="IPR036116">
    <property type="entry name" value="FN3_sf"/>
</dbReference>
<dbReference type="PANTHER" id="PTHR45080">
    <property type="entry name" value="CONTACTIN 5"/>
    <property type="match status" value="1"/>
</dbReference>
<evidence type="ECO:0000313" key="9">
    <source>
        <dbReference type="Proteomes" id="UP000245119"/>
    </source>
</evidence>
<comment type="caution">
    <text evidence="8">The sequence shown here is derived from an EMBL/GenBank/DDBJ whole genome shotgun (WGS) entry which is preliminary data.</text>
</comment>
<feature type="transmembrane region" description="Helical" evidence="5">
    <location>
        <begin position="720"/>
        <end position="742"/>
    </location>
</feature>
<evidence type="ECO:0000259" key="6">
    <source>
        <dbReference type="PROSITE" id="PS50835"/>
    </source>
</evidence>
<feature type="region of interest" description="Disordered" evidence="4">
    <location>
        <begin position="499"/>
        <end position="522"/>
    </location>
</feature>
<accession>A0A2T7P0I8</accession>
<dbReference type="PROSITE" id="PS50853">
    <property type="entry name" value="FN3"/>
    <property type="match status" value="2"/>
</dbReference>
<feature type="domain" description="Fibronectin type-III" evidence="7">
    <location>
        <begin position="389"/>
        <end position="497"/>
    </location>
</feature>
<dbReference type="InterPro" id="IPR003961">
    <property type="entry name" value="FN3_dom"/>
</dbReference>
<dbReference type="PANTHER" id="PTHR45080:SF8">
    <property type="entry name" value="IG-LIKE DOMAIN-CONTAINING PROTEIN"/>
    <property type="match status" value="1"/>
</dbReference>
<dbReference type="AlphaFoldDB" id="A0A2T7P0I8"/>
<dbReference type="EMBL" id="PZQS01000007">
    <property type="protein sequence ID" value="PVD26926.1"/>
    <property type="molecule type" value="Genomic_DNA"/>
</dbReference>
<evidence type="ECO:0000256" key="5">
    <source>
        <dbReference type="SAM" id="Phobius"/>
    </source>
</evidence>
<evidence type="ECO:0000313" key="8">
    <source>
        <dbReference type="EMBL" id="PVD26926.1"/>
    </source>
</evidence>
<evidence type="ECO:0000259" key="7">
    <source>
        <dbReference type="PROSITE" id="PS50853"/>
    </source>
</evidence>
<dbReference type="InterPro" id="IPR013783">
    <property type="entry name" value="Ig-like_fold"/>
</dbReference>
<dbReference type="Pfam" id="PF00041">
    <property type="entry name" value="fn3"/>
    <property type="match status" value="2"/>
</dbReference>
<protein>
    <recommendedName>
        <fullName evidence="10">Neural cell adhesion molecule 1</fullName>
    </recommendedName>
</protein>
<dbReference type="STRING" id="400727.A0A2T7P0I8"/>
<dbReference type="Proteomes" id="UP000245119">
    <property type="component" value="Linkage Group LG7"/>
</dbReference>
<feature type="region of interest" description="Disordered" evidence="4">
    <location>
        <begin position="588"/>
        <end position="607"/>
    </location>
</feature>
<evidence type="ECO:0000256" key="1">
    <source>
        <dbReference type="ARBA" id="ARBA00022729"/>
    </source>
</evidence>
<dbReference type="SMART" id="SM00408">
    <property type="entry name" value="IGc2"/>
    <property type="match status" value="2"/>
</dbReference>
<dbReference type="SUPFAM" id="SSF49265">
    <property type="entry name" value="Fibronectin type III"/>
    <property type="match status" value="1"/>
</dbReference>
<keyword evidence="5" id="KW-1133">Transmembrane helix</keyword>
<dbReference type="GO" id="GO:0005886">
    <property type="term" value="C:plasma membrane"/>
    <property type="evidence" value="ECO:0007669"/>
    <property type="project" value="TreeGrafter"/>
</dbReference>
<dbReference type="CDD" id="cd00063">
    <property type="entry name" value="FN3"/>
    <property type="match status" value="2"/>
</dbReference>
<dbReference type="PROSITE" id="PS50835">
    <property type="entry name" value="IG_LIKE"/>
    <property type="match status" value="2"/>
</dbReference>
<proteinExistence type="predicted"/>
<evidence type="ECO:0000256" key="3">
    <source>
        <dbReference type="ARBA" id="ARBA00023157"/>
    </source>
</evidence>
<keyword evidence="1" id="KW-0732">Signal</keyword>
<dbReference type="InterPro" id="IPR003598">
    <property type="entry name" value="Ig_sub2"/>
</dbReference>
<sequence length="757" mass="82404">MDRGASCMIRPACSLLKPVPKDSASTGGMEKSTCSQVLKGETTLIMAIPAPDINNDNGRYTCKGVLQGNNVEASITLQLYKVPVMTGPVTSLPPSPKAGDTVELTCMATGRPTPTYKFYKVEGSNDIPITPESVTNGKLILKDITQETEGKYKCEASNIKGSTSQEFPIDVMIPPKIDPIETLSGTEEARGQLSCSAVGDPQPSVTWKREDQNYYYVEQPSGDDRIYVAIERTQEGEKNERKRTTATLVFKTLQPDDMHNYICEASNTVGTDQATTYVEVKFLPGKPQLTVVDRKSTLLEIAITPPGNDGGQPVKEYIVKYGPPTASDPDLKTMRVDINPADRTNTKVQLRNLEAKTEYRIKVAAHTNVGIGLDADIVDSTLEVSVPGRVDITSDKNGLDGSRYTLTWVTTLTGGADITDYEIKYAKVEVTTDSNTGTWSVVRTPNDYKVVSVPGTSTSHVLENLDKNSYYHVGIVAVNRIGKSEESVFIFKTSLGEVEEDYEEESPESDESEGPVITGPESDIEDVHEAKGEGKMPFRGDTGGPAIGTGGIVGIIVVLLLVLVVIVDVAFCVTKQCGLFWTIRQAVGSKEPGPGTSSKSPEEGDEAAAKLLGKEKEDSLRNENEVAKEAEPAEEAGHDAEEKKELEPEDKEEKPIELNSVKPNLFVHHQSDLFREMKEKGLCRNMPPLSSGGFTDNPKEEGLRSTSVTSGASGFNKFQLFFCVPILGLIVKLFVQLILSFLHPFLQILSATNLQIF</sequence>
<feature type="domain" description="Ig-like" evidence="6">
    <location>
        <begin position="175"/>
        <end position="281"/>
    </location>
</feature>
<keyword evidence="9" id="KW-1185">Reference proteome</keyword>
<feature type="transmembrane region" description="Helical" evidence="5">
    <location>
        <begin position="552"/>
        <end position="574"/>
    </location>
</feature>
<dbReference type="InterPro" id="IPR007110">
    <property type="entry name" value="Ig-like_dom"/>
</dbReference>
<dbReference type="InterPro" id="IPR013098">
    <property type="entry name" value="Ig_I-set"/>
</dbReference>
<dbReference type="Pfam" id="PF07679">
    <property type="entry name" value="I-set"/>
    <property type="match status" value="1"/>
</dbReference>
<dbReference type="GO" id="GO:0007156">
    <property type="term" value="P:homophilic cell adhesion via plasma membrane adhesion molecules"/>
    <property type="evidence" value="ECO:0007669"/>
    <property type="project" value="TreeGrafter"/>
</dbReference>
<dbReference type="Pfam" id="PF13927">
    <property type="entry name" value="Ig_3"/>
    <property type="match status" value="1"/>
</dbReference>
<dbReference type="SMART" id="SM00409">
    <property type="entry name" value="IG"/>
    <property type="match status" value="2"/>
</dbReference>
<dbReference type="SUPFAM" id="SSF48726">
    <property type="entry name" value="Immunoglobulin"/>
    <property type="match status" value="2"/>
</dbReference>